<feature type="transmembrane region" description="Helical" evidence="1">
    <location>
        <begin position="20"/>
        <end position="38"/>
    </location>
</feature>
<keyword evidence="1" id="KW-0812">Transmembrane</keyword>
<dbReference type="AlphaFoldDB" id="A0A4U9XIG4"/>
<name>A0A4U9XIG4_9STRE</name>
<proteinExistence type="predicted"/>
<feature type="transmembrane region" description="Helical" evidence="1">
    <location>
        <begin position="50"/>
        <end position="70"/>
    </location>
</feature>
<dbReference type="Proteomes" id="UP000394068">
    <property type="component" value="Unassembled WGS sequence"/>
</dbReference>
<keyword evidence="1" id="KW-0472">Membrane</keyword>
<reference evidence="2 3" key="1">
    <citation type="submission" date="2019-05" db="EMBL/GenBank/DDBJ databases">
        <authorList>
            <consortium name="Pathogen Informatics"/>
        </authorList>
    </citation>
    <scope>NUCLEOTIDE SEQUENCE [LARGE SCALE GENOMIC DNA]</scope>
    <source>
        <strain evidence="2 3">NCTC5386</strain>
    </source>
</reference>
<keyword evidence="1" id="KW-1133">Transmembrane helix</keyword>
<dbReference type="EMBL" id="CABEHT010000001">
    <property type="protein sequence ID" value="VTS12572.1"/>
    <property type="molecule type" value="Genomic_DNA"/>
</dbReference>
<organism evidence="2 3">
    <name type="scientific">Streptococcus pseudoporcinus</name>
    <dbReference type="NCBI Taxonomy" id="361101"/>
    <lineage>
        <taxon>Bacteria</taxon>
        <taxon>Bacillati</taxon>
        <taxon>Bacillota</taxon>
        <taxon>Bacilli</taxon>
        <taxon>Lactobacillales</taxon>
        <taxon>Streptococcaceae</taxon>
        <taxon>Streptococcus</taxon>
    </lineage>
</organism>
<evidence type="ECO:0000313" key="2">
    <source>
        <dbReference type="EMBL" id="VTS12572.1"/>
    </source>
</evidence>
<evidence type="ECO:0000313" key="3">
    <source>
        <dbReference type="Proteomes" id="UP000394068"/>
    </source>
</evidence>
<accession>A0A4U9XIG4</accession>
<feature type="transmembrane region" description="Helical" evidence="1">
    <location>
        <begin position="106"/>
        <end position="127"/>
    </location>
</feature>
<sequence length="128" mass="14452">MKSKINNKNIGNLQEANKKYSITLSILTLLLLSLSIILSQLSLPTVLNKFLSILLLIIAVVLMIVSYDFLKICYSIYRDTPNPPLFVPKVYGLGFSINPYHKYGKVIFLIIFTVIIGSFIPIIISIFQ</sequence>
<gene>
    <name evidence="2" type="ORF">NCTC5386_00385</name>
</gene>
<evidence type="ECO:0000256" key="1">
    <source>
        <dbReference type="SAM" id="Phobius"/>
    </source>
</evidence>
<protein>
    <submittedName>
        <fullName evidence="2">Predicted membrane protein</fullName>
    </submittedName>
</protein>